<feature type="transmembrane region" description="Helical" evidence="19">
    <location>
        <begin position="116"/>
        <end position="135"/>
    </location>
</feature>
<feature type="domain" description="NADH:quinone oxidoreductase/Mrp antiporter transmembrane" evidence="20">
    <location>
        <begin position="17"/>
        <end position="277"/>
    </location>
</feature>
<feature type="transmembrane region" description="Helical" evidence="19">
    <location>
        <begin position="229"/>
        <end position="252"/>
    </location>
</feature>
<keyword evidence="7" id="KW-0679">Respiratory chain</keyword>
<evidence type="ECO:0000256" key="7">
    <source>
        <dbReference type="ARBA" id="ARBA00022660"/>
    </source>
</evidence>
<dbReference type="InterPro" id="IPR050175">
    <property type="entry name" value="Complex_I_Subunit_2"/>
</dbReference>
<evidence type="ECO:0000256" key="17">
    <source>
        <dbReference type="ARBA" id="ARBA00031028"/>
    </source>
</evidence>
<gene>
    <name evidence="21" type="primary">nad2</name>
</gene>
<feature type="transmembrane region" description="Helical" evidence="19">
    <location>
        <begin position="310"/>
        <end position="327"/>
    </location>
</feature>
<evidence type="ECO:0000256" key="13">
    <source>
        <dbReference type="ARBA" id="ARBA00023027"/>
    </source>
</evidence>
<dbReference type="AlphaFoldDB" id="A0A7L8EYA8"/>
<comment type="subcellular location">
    <subcellularLocation>
        <location evidence="2">Mitochondrion inner membrane</location>
        <topology evidence="2">Multi-pass membrane protein</topology>
    </subcellularLocation>
</comment>
<proteinExistence type="inferred from homology"/>
<comment type="similarity">
    <text evidence="3">Belongs to the complex I subunit 2 family.</text>
</comment>
<keyword evidence="14" id="KW-0830">Ubiquinone</keyword>
<evidence type="ECO:0000256" key="9">
    <source>
        <dbReference type="ARBA" id="ARBA00022792"/>
    </source>
</evidence>
<keyword evidence="16 19" id="KW-0472">Membrane</keyword>
<keyword evidence="11" id="KW-0249">Electron transport</keyword>
<evidence type="ECO:0000256" key="15">
    <source>
        <dbReference type="ARBA" id="ARBA00023128"/>
    </source>
</evidence>
<keyword evidence="6" id="KW-0813">Transport</keyword>
<keyword evidence="13" id="KW-0520">NAD</keyword>
<protein>
    <recommendedName>
        <fullName evidence="5">NADH-ubiquinone oxidoreductase chain 2</fullName>
        <ecNumber evidence="4">7.1.1.2</ecNumber>
    </recommendedName>
    <alternativeName>
        <fullName evidence="17">NADH dehydrogenase subunit 2</fullName>
    </alternativeName>
</protein>
<feature type="transmembrane region" description="Helical" evidence="19">
    <location>
        <begin position="141"/>
        <end position="159"/>
    </location>
</feature>
<evidence type="ECO:0000256" key="8">
    <source>
        <dbReference type="ARBA" id="ARBA00022692"/>
    </source>
</evidence>
<evidence type="ECO:0000256" key="10">
    <source>
        <dbReference type="ARBA" id="ARBA00022967"/>
    </source>
</evidence>
<feature type="transmembrane region" description="Helical" evidence="19">
    <location>
        <begin position="46"/>
        <end position="66"/>
    </location>
</feature>
<feature type="transmembrane region" description="Helical" evidence="19">
    <location>
        <begin position="189"/>
        <end position="208"/>
    </location>
</feature>
<evidence type="ECO:0000256" key="3">
    <source>
        <dbReference type="ARBA" id="ARBA00007012"/>
    </source>
</evidence>
<evidence type="ECO:0000256" key="6">
    <source>
        <dbReference type="ARBA" id="ARBA00022448"/>
    </source>
</evidence>
<keyword evidence="8 19" id="KW-0812">Transmembrane</keyword>
<reference evidence="21" key="1">
    <citation type="journal article" date="2020" name="Mitochondrial DNA Part B Resour">
        <title>The complete mitogenome of Nomia chalybeata (Hymenoptera: Halictidae) and phylogenetic analysis.</title>
        <authorList>
            <person name="Li H."/>
            <person name="Lu H."/>
            <person name="Huang S."/>
            <person name="Fan X."/>
            <person name="Luo A."/>
            <person name="Huang D."/>
        </authorList>
    </citation>
    <scope>NUCLEOTIDE SEQUENCE</scope>
</reference>
<feature type="transmembrane region" description="Helical" evidence="19">
    <location>
        <begin position="264"/>
        <end position="282"/>
    </location>
</feature>
<keyword evidence="15 21" id="KW-0496">Mitochondrion</keyword>
<dbReference type="EMBL" id="MT645078">
    <property type="protein sequence ID" value="QOE17499.1"/>
    <property type="molecule type" value="Genomic_DNA"/>
</dbReference>
<evidence type="ECO:0000256" key="2">
    <source>
        <dbReference type="ARBA" id="ARBA00004448"/>
    </source>
</evidence>
<dbReference type="EC" id="7.1.1.2" evidence="4"/>
<comment type="catalytic activity">
    <reaction evidence="18">
        <text>a ubiquinone + NADH + 5 H(+)(in) = a ubiquinol + NAD(+) + 4 H(+)(out)</text>
        <dbReference type="Rhea" id="RHEA:29091"/>
        <dbReference type="Rhea" id="RHEA-COMP:9565"/>
        <dbReference type="Rhea" id="RHEA-COMP:9566"/>
        <dbReference type="ChEBI" id="CHEBI:15378"/>
        <dbReference type="ChEBI" id="CHEBI:16389"/>
        <dbReference type="ChEBI" id="CHEBI:17976"/>
        <dbReference type="ChEBI" id="CHEBI:57540"/>
        <dbReference type="ChEBI" id="CHEBI:57945"/>
        <dbReference type="EC" id="7.1.1.2"/>
    </reaction>
</comment>
<keyword evidence="9" id="KW-0999">Mitochondrion inner membrane</keyword>
<dbReference type="InterPro" id="IPR001750">
    <property type="entry name" value="ND/Mrp_TM"/>
</dbReference>
<evidence type="ECO:0000256" key="1">
    <source>
        <dbReference type="ARBA" id="ARBA00003257"/>
    </source>
</evidence>
<organism evidence="21">
    <name type="scientific">Nomia chalybeata</name>
    <dbReference type="NCBI Taxonomy" id="2448184"/>
    <lineage>
        <taxon>Eukaryota</taxon>
        <taxon>Metazoa</taxon>
        <taxon>Ecdysozoa</taxon>
        <taxon>Arthropoda</taxon>
        <taxon>Hexapoda</taxon>
        <taxon>Insecta</taxon>
        <taxon>Pterygota</taxon>
        <taxon>Neoptera</taxon>
        <taxon>Endopterygota</taxon>
        <taxon>Hymenoptera</taxon>
        <taxon>Apocrita</taxon>
        <taxon>Aculeata</taxon>
        <taxon>Apoidea</taxon>
        <taxon>Anthophila</taxon>
        <taxon>Halictidae</taxon>
        <taxon>Nomiinae</taxon>
        <taxon>Nomia</taxon>
        <taxon>Acunomia</taxon>
    </lineage>
</organism>
<evidence type="ECO:0000256" key="16">
    <source>
        <dbReference type="ARBA" id="ARBA00023136"/>
    </source>
</evidence>
<geneLocation type="mitochondrion" evidence="21"/>
<feature type="transmembrane region" description="Helical" evidence="19">
    <location>
        <begin position="6"/>
        <end position="25"/>
    </location>
</feature>
<comment type="function">
    <text evidence="1">Core subunit of the mitochondrial membrane respiratory chain NADH dehydrogenase (Complex I) that is believed to belong to the minimal assembly required for catalysis. Complex I functions in the transfer of electrons from NADH to the respiratory chain. The immediate electron acceptor for the enzyme is believed to be ubiquinone.</text>
</comment>
<reference evidence="21" key="2">
    <citation type="submission" date="2020-06" db="EMBL/GenBank/DDBJ databases">
        <authorList>
            <person name="Li H.Y."/>
            <person name="Lu H.H."/>
            <person name="Fan X.D."/>
            <person name="Huang D.Y."/>
        </authorList>
    </citation>
    <scope>NUCLEOTIDE SEQUENCE</scope>
</reference>
<dbReference type="GO" id="GO:0005743">
    <property type="term" value="C:mitochondrial inner membrane"/>
    <property type="evidence" value="ECO:0007669"/>
    <property type="project" value="UniProtKB-SubCell"/>
</dbReference>
<evidence type="ECO:0000256" key="19">
    <source>
        <dbReference type="SAM" id="Phobius"/>
    </source>
</evidence>
<evidence type="ECO:0000256" key="18">
    <source>
        <dbReference type="ARBA" id="ARBA00049551"/>
    </source>
</evidence>
<feature type="transmembrane region" description="Helical" evidence="19">
    <location>
        <begin position="86"/>
        <end position="104"/>
    </location>
</feature>
<evidence type="ECO:0000313" key="21">
    <source>
        <dbReference type="EMBL" id="QOE17499.1"/>
    </source>
</evidence>
<keyword evidence="12 19" id="KW-1133">Transmembrane helix</keyword>
<dbReference type="GO" id="GO:0006120">
    <property type="term" value="P:mitochondrial electron transport, NADH to ubiquinone"/>
    <property type="evidence" value="ECO:0007669"/>
    <property type="project" value="TreeGrafter"/>
</dbReference>
<evidence type="ECO:0000256" key="4">
    <source>
        <dbReference type="ARBA" id="ARBA00012944"/>
    </source>
</evidence>
<dbReference type="Pfam" id="PF00361">
    <property type="entry name" value="Proton_antipo_M"/>
    <property type="match status" value="1"/>
</dbReference>
<accession>A0A7L8EYA8</accession>
<name>A0A7L8EYA8_9HYME</name>
<evidence type="ECO:0000259" key="20">
    <source>
        <dbReference type="Pfam" id="PF00361"/>
    </source>
</evidence>
<sequence>MSMSLYMITLMSLYFSNFFILWFFMEISSLMFISMISLMNFKKNSIFYYLISSISSILLLFSYLFIHNKFNLEINNLNKNNNMYETIITFSIFMKLGMFPMHLWTNIMFKNINFMIIFYFSTLMKVIPLLLLYNYLELESLLYLLLFVSILMAPFLMLAQSSIKLMFIYSSMFHTSLMIPMIILSNKIWLMYFCMYMVSSYLLFNYLMKFKITDMMDLKLNIFFNKYMNYKFIFLIMTYCQFPPMMTFFMKFNLINLLMNTNDLLLSVFIIFMSMFSTFNYLNNFNLIHFKNLIKPIYLIKNVKTKMNKMDTLMVSLAFTVYFMPMMY</sequence>
<dbReference type="PANTHER" id="PTHR46552:SF1">
    <property type="entry name" value="NADH-UBIQUINONE OXIDOREDUCTASE CHAIN 2"/>
    <property type="match status" value="1"/>
</dbReference>
<evidence type="ECO:0000256" key="11">
    <source>
        <dbReference type="ARBA" id="ARBA00022982"/>
    </source>
</evidence>
<dbReference type="PANTHER" id="PTHR46552">
    <property type="entry name" value="NADH-UBIQUINONE OXIDOREDUCTASE CHAIN 2"/>
    <property type="match status" value="1"/>
</dbReference>
<dbReference type="GO" id="GO:0008137">
    <property type="term" value="F:NADH dehydrogenase (ubiquinone) activity"/>
    <property type="evidence" value="ECO:0007669"/>
    <property type="project" value="UniProtKB-EC"/>
</dbReference>
<keyword evidence="10" id="KW-1278">Translocase</keyword>
<evidence type="ECO:0000256" key="14">
    <source>
        <dbReference type="ARBA" id="ARBA00023075"/>
    </source>
</evidence>
<evidence type="ECO:0000256" key="5">
    <source>
        <dbReference type="ARBA" id="ARBA00021008"/>
    </source>
</evidence>
<evidence type="ECO:0000256" key="12">
    <source>
        <dbReference type="ARBA" id="ARBA00022989"/>
    </source>
</evidence>